<dbReference type="InterPro" id="IPR015422">
    <property type="entry name" value="PyrdxlP-dep_Trfase_small"/>
</dbReference>
<evidence type="ECO:0000256" key="8">
    <source>
        <dbReference type="ARBA" id="ARBA00023014"/>
    </source>
</evidence>
<gene>
    <name evidence="12" type="ORF">A3F84_08350</name>
</gene>
<dbReference type="EC" id="2.8.1.7" evidence="3"/>
<dbReference type="Gene3D" id="1.10.260.50">
    <property type="match status" value="1"/>
</dbReference>
<evidence type="ECO:0000256" key="3">
    <source>
        <dbReference type="ARBA" id="ARBA00012239"/>
    </source>
</evidence>
<evidence type="ECO:0000256" key="2">
    <source>
        <dbReference type="ARBA" id="ARBA00006490"/>
    </source>
</evidence>
<keyword evidence="7" id="KW-0408">Iron</keyword>
<dbReference type="PIRSF" id="PIRSF005572">
    <property type="entry name" value="NifS"/>
    <property type="match status" value="1"/>
</dbReference>
<dbReference type="Gene3D" id="3.90.1150.10">
    <property type="entry name" value="Aspartate Aminotransferase, domain 1"/>
    <property type="match status" value="1"/>
</dbReference>
<comment type="catalytic activity">
    <reaction evidence="9">
        <text>(sulfur carrier)-H + L-cysteine = (sulfur carrier)-SH + L-alanine</text>
        <dbReference type="Rhea" id="RHEA:43892"/>
        <dbReference type="Rhea" id="RHEA-COMP:14737"/>
        <dbReference type="Rhea" id="RHEA-COMP:14739"/>
        <dbReference type="ChEBI" id="CHEBI:29917"/>
        <dbReference type="ChEBI" id="CHEBI:35235"/>
        <dbReference type="ChEBI" id="CHEBI:57972"/>
        <dbReference type="ChEBI" id="CHEBI:64428"/>
        <dbReference type="EC" id="2.8.1.7"/>
    </reaction>
</comment>
<reference evidence="12 13" key="1">
    <citation type="journal article" date="2016" name="Nat. Commun.">
        <title>Thousands of microbial genomes shed light on interconnected biogeochemical processes in an aquifer system.</title>
        <authorList>
            <person name="Anantharaman K."/>
            <person name="Brown C.T."/>
            <person name="Hug L.A."/>
            <person name="Sharon I."/>
            <person name="Castelle C.J."/>
            <person name="Probst A.J."/>
            <person name="Thomas B.C."/>
            <person name="Singh A."/>
            <person name="Wilkins M.J."/>
            <person name="Karaoz U."/>
            <person name="Brodie E.L."/>
            <person name="Williams K.H."/>
            <person name="Hubbard S.S."/>
            <person name="Banfield J.F."/>
        </authorList>
    </citation>
    <scope>NUCLEOTIDE SEQUENCE [LARGE SCALE GENOMIC DNA]</scope>
    <source>
        <strain evidence="13">RIFCSPLOWO2_12_FULL_64_10</strain>
    </source>
</reference>
<evidence type="ECO:0000313" key="13">
    <source>
        <dbReference type="Proteomes" id="UP000178606"/>
    </source>
</evidence>
<dbReference type="InterPro" id="IPR000192">
    <property type="entry name" value="Aminotrans_V_dom"/>
</dbReference>
<dbReference type="Pfam" id="PF00266">
    <property type="entry name" value="Aminotran_5"/>
    <property type="match status" value="1"/>
</dbReference>
<dbReference type="InterPro" id="IPR015424">
    <property type="entry name" value="PyrdxlP-dep_Trfase"/>
</dbReference>
<dbReference type="InterPro" id="IPR020578">
    <property type="entry name" value="Aminotrans_V_PyrdxlP_BS"/>
</dbReference>
<evidence type="ECO:0000256" key="10">
    <source>
        <dbReference type="RuleBase" id="RU004504"/>
    </source>
</evidence>
<dbReference type="SUPFAM" id="SSF53383">
    <property type="entry name" value="PLP-dependent transferases"/>
    <property type="match status" value="1"/>
</dbReference>
<keyword evidence="5" id="KW-0479">Metal-binding</keyword>
<dbReference type="FunFam" id="3.40.640.10:FF:000084">
    <property type="entry name" value="IscS-like cysteine desulfurase"/>
    <property type="match status" value="1"/>
</dbReference>
<dbReference type="EMBL" id="MFKF01000024">
    <property type="protein sequence ID" value="OGG56625.1"/>
    <property type="molecule type" value="Genomic_DNA"/>
</dbReference>
<keyword evidence="4" id="KW-0808">Transferase</keyword>
<accession>A0A1F6D5H6</accession>
<evidence type="ECO:0000256" key="1">
    <source>
        <dbReference type="ARBA" id="ARBA00001933"/>
    </source>
</evidence>
<sequence>MRTIYLDHNATTPTRPEVVEAMLPYLGPVYGNASSVHAFGREARVAVEEARQTVAGGIGADPAEVFFTSGGTEADNAALAGVVRACSDGGGHIITSAVEHHAVLHTARFLAERGCRLTVLPVDACGQVDPDDCRRAIADDTVLISLMHANNEIGTLQPVAEVGAIARERGVLLHVDAVQSFGKIDAQVDALGCDLLSLSAHKVYGPKGVGALYVRRRTPFAPLLHGGSHEAGRRAGTENVPGIVGFGKATELVLRERDDQAVLLSALTEALWSGLCARIDRVRRNGHPVMRTPNTLNVSIYAAEGESLILSLDLEGVAVSSGSACTSGTEEPSHVLMEIGLEPRLAQSSVRFSFGRDNTMEDVNYVLQVLPPVVQRLRDVSVLV</sequence>
<evidence type="ECO:0000256" key="5">
    <source>
        <dbReference type="ARBA" id="ARBA00022723"/>
    </source>
</evidence>
<organism evidence="12 13">
    <name type="scientific">Handelsmanbacteria sp. (strain RIFCSPLOWO2_12_FULL_64_10)</name>
    <dbReference type="NCBI Taxonomy" id="1817868"/>
    <lineage>
        <taxon>Bacteria</taxon>
        <taxon>Candidatus Handelsmaniibacteriota</taxon>
    </lineage>
</organism>
<dbReference type="PANTHER" id="PTHR11601">
    <property type="entry name" value="CYSTEINE DESULFURYLASE FAMILY MEMBER"/>
    <property type="match status" value="1"/>
</dbReference>
<dbReference type="GO" id="GO:0031071">
    <property type="term" value="F:cysteine desulfurase activity"/>
    <property type="evidence" value="ECO:0007669"/>
    <property type="project" value="UniProtKB-EC"/>
</dbReference>
<dbReference type="InterPro" id="IPR016454">
    <property type="entry name" value="Cysteine_dSase"/>
</dbReference>
<keyword evidence="8" id="KW-0411">Iron-sulfur</keyword>
<keyword evidence="6" id="KW-0663">Pyridoxal phosphate</keyword>
<dbReference type="GO" id="GO:0051536">
    <property type="term" value="F:iron-sulfur cluster binding"/>
    <property type="evidence" value="ECO:0007669"/>
    <property type="project" value="UniProtKB-KW"/>
</dbReference>
<evidence type="ECO:0000256" key="6">
    <source>
        <dbReference type="ARBA" id="ARBA00022898"/>
    </source>
</evidence>
<name>A0A1F6D5H6_HANXR</name>
<evidence type="ECO:0000256" key="7">
    <source>
        <dbReference type="ARBA" id="ARBA00023004"/>
    </source>
</evidence>
<dbReference type="Proteomes" id="UP000178606">
    <property type="component" value="Unassembled WGS sequence"/>
</dbReference>
<dbReference type="AlphaFoldDB" id="A0A1F6D5H6"/>
<dbReference type="PROSITE" id="PS00595">
    <property type="entry name" value="AA_TRANSFER_CLASS_5"/>
    <property type="match status" value="1"/>
</dbReference>
<dbReference type="PANTHER" id="PTHR11601:SF34">
    <property type="entry name" value="CYSTEINE DESULFURASE"/>
    <property type="match status" value="1"/>
</dbReference>
<dbReference type="GO" id="GO:0046872">
    <property type="term" value="F:metal ion binding"/>
    <property type="evidence" value="ECO:0007669"/>
    <property type="project" value="UniProtKB-KW"/>
</dbReference>
<comment type="similarity">
    <text evidence="2">Belongs to the class-V pyridoxal-phosphate-dependent aminotransferase family. NifS/IscS subfamily.</text>
</comment>
<protein>
    <recommendedName>
        <fullName evidence="3">cysteine desulfurase</fullName>
        <ecNumber evidence="3">2.8.1.7</ecNumber>
    </recommendedName>
</protein>
<comment type="caution">
    <text evidence="12">The sequence shown here is derived from an EMBL/GenBank/DDBJ whole genome shotgun (WGS) entry which is preliminary data.</text>
</comment>
<comment type="cofactor">
    <cofactor evidence="1 10">
        <name>pyridoxal 5'-phosphate</name>
        <dbReference type="ChEBI" id="CHEBI:597326"/>
    </cofactor>
</comment>
<proteinExistence type="inferred from homology"/>
<dbReference type="NCBIfam" id="NF002806">
    <property type="entry name" value="PRK02948.1"/>
    <property type="match status" value="1"/>
</dbReference>
<dbReference type="Gene3D" id="3.40.640.10">
    <property type="entry name" value="Type I PLP-dependent aspartate aminotransferase-like (Major domain)"/>
    <property type="match status" value="1"/>
</dbReference>
<feature type="domain" description="Aminotransferase class V" evidence="11">
    <location>
        <begin position="4"/>
        <end position="365"/>
    </location>
</feature>
<dbReference type="InterPro" id="IPR015421">
    <property type="entry name" value="PyrdxlP-dep_Trfase_major"/>
</dbReference>
<evidence type="ECO:0000259" key="11">
    <source>
        <dbReference type="Pfam" id="PF00266"/>
    </source>
</evidence>
<evidence type="ECO:0000256" key="9">
    <source>
        <dbReference type="ARBA" id="ARBA00050776"/>
    </source>
</evidence>
<evidence type="ECO:0000313" key="12">
    <source>
        <dbReference type="EMBL" id="OGG56625.1"/>
    </source>
</evidence>
<evidence type="ECO:0000256" key="4">
    <source>
        <dbReference type="ARBA" id="ARBA00022679"/>
    </source>
</evidence>